<name>A0A0A9FZV2_ARUDO</name>
<accession>A0A0A9FZV2</accession>
<evidence type="ECO:0000313" key="1">
    <source>
        <dbReference type="EMBL" id="JAE16734.1"/>
    </source>
</evidence>
<dbReference type="EMBL" id="GBRH01181162">
    <property type="protein sequence ID" value="JAE16734.1"/>
    <property type="molecule type" value="Transcribed_RNA"/>
</dbReference>
<sequence length="53" mass="6167">MNLRTKSIFQCICQREACNVQWHGMCNSYLRHEHINSILDNLSASFCGMCCKK</sequence>
<reference evidence="1" key="1">
    <citation type="submission" date="2014-09" db="EMBL/GenBank/DDBJ databases">
        <authorList>
            <person name="Magalhaes I.L.F."/>
            <person name="Oliveira U."/>
            <person name="Santos F.R."/>
            <person name="Vidigal T.H.D.A."/>
            <person name="Brescovit A.D."/>
            <person name="Santos A.J."/>
        </authorList>
    </citation>
    <scope>NUCLEOTIDE SEQUENCE</scope>
    <source>
        <tissue evidence="1">Shoot tissue taken approximately 20 cm above the soil surface</tissue>
    </source>
</reference>
<dbReference type="AlphaFoldDB" id="A0A0A9FZV2"/>
<organism evidence="1">
    <name type="scientific">Arundo donax</name>
    <name type="common">Giant reed</name>
    <name type="synonym">Donax arundinaceus</name>
    <dbReference type="NCBI Taxonomy" id="35708"/>
    <lineage>
        <taxon>Eukaryota</taxon>
        <taxon>Viridiplantae</taxon>
        <taxon>Streptophyta</taxon>
        <taxon>Embryophyta</taxon>
        <taxon>Tracheophyta</taxon>
        <taxon>Spermatophyta</taxon>
        <taxon>Magnoliopsida</taxon>
        <taxon>Liliopsida</taxon>
        <taxon>Poales</taxon>
        <taxon>Poaceae</taxon>
        <taxon>PACMAD clade</taxon>
        <taxon>Arundinoideae</taxon>
        <taxon>Arundineae</taxon>
        <taxon>Arundo</taxon>
    </lineage>
</organism>
<proteinExistence type="predicted"/>
<protein>
    <submittedName>
        <fullName evidence="1">Uncharacterized protein</fullName>
    </submittedName>
</protein>
<reference evidence="1" key="2">
    <citation type="journal article" date="2015" name="Data Brief">
        <title>Shoot transcriptome of the giant reed, Arundo donax.</title>
        <authorList>
            <person name="Barrero R.A."/>
            <person name="Guerrero F.D."/>
            <person name="Moolhuijzen P."/>
            <person name="Goolsby J.A."/>
            <person name="Tidwell J."/>
            <person name="Bellgard S.E."/>
            <person name="Bellgard M.I."/>
        </authorList>
    </citation>
    <scope>NUCLEOTIDE SEQUENCE</scope>
    <source>
        <tissue evidence="1">Shoot tissue taken approximately 20 cm above the soil surface</tissue>
    </source>
</reference>